<proteinExistence type="predicted"/>
<protein>
    <submittedName>
        <fullName evidence="1">Uncharacterized protein</fullName>
    </submittedName>
</protein>
<organism evidence="1 2">
    <name type="scientific">Paraburkholderia lycopersici</name>
    <dbReference type="NCBI Taxonomy" id="416944"/>
    <lineage>
        <taxon>Bacteria</taxon>
        <taxon>Pseudomonadati</taxon>
        <taxon>Pseudomonadota</taxon>
        <taxon>Betaproteobacteria</taxon>
        <taxon>Burkholderiales</taxon>
        <taxon>Burkholderiaceae</taxon>
        <taxon>Paraburkholderia</taxon>
    </lineage>
</organism>
<gene>
    <name evidence="1" type="ORF">SAMN05421548_11154</name>
</gene>
<name>A0A1G6Q219_9BURK</name>
<accession>A0A1G6Q219</accession>
<dbReference type="AlphaFoldDB" id="A0A1G6Q219"/>
<sequence>MVQTSDASATIRDYQASIETCRKAFNDINNEPTPRGATPAAFMGNQSGPADWEPSAYRIFNDWGAAVLKQLSEQKRNGTLAGTFGSQASFDTFHRELVSSLDAFWLARAHPDFPASRSQLHKLVNLFVKWLRTKVPAEIRPRIEEQAHTTLNTPTLARVAALLDDQALRFPANEDFDGWYADTQARIRAFTVEHGGSPIIVDVWSRQSYLGNPDEDA</sequence>
<evidence type="ECO:0000313" key="1">
    <source>
        <dbReference type="EMBL" id="SDC86261.1"/>
    </source>
</evidence>
<keyword evidence="2" id="KW-1185">Reference proteome</keyword>
<evidence type="ECO:0000313" key="2">
    <source>
        <dbReference type="Proteomes" id="UP000198908"/>
    </source>
</evidence>
<dbReference type="EMBL" id="FMYQ01000011">
    <property type="protein sequence ID" value="SDC86261.1"/>
    <property type="molecule type" value="Genomic_DNA"/>
</dbReference>
<reference evidence="2" key="1">
    <citation type="submission" date="2016-09" db="EMBL/GenBank/DDBJ databases">
        <authorList>
            <person name="Varghese N."/>
            <person name="Submissions S."/>
        </authorList>
    </citation>
    <scope>NUCLEOTIDE SEQUENCE [LARGE SCALE GENOMIC DNA]</scope>
    <source>
        <strain evidence="2">TNe-862</strain>
    </source>
</reference>
<dbReference type="Proteomes" id="UP000198908">
    <property type="component" value="Unassembled WGS sequence"/>
</dbReference>